<dbReference type="Proteomes" id="UP000076962">
    <property type="component" value="Unassembled WGS sequence"/>
</dbReference>
<protein>
    <submittedName>
        <fullName evidence="1">Uncharacterized protein</fullName>
    </submittedName>
</protein>
<gene>
    <name evidence="1" type="ORF">THIOM_004429</name>
</gene>
<organism evidence="1 2">
    <name type="scientific">Candidatus Thiomargarita nelsonii</name>
    <dbReference type="NCBI Taxonomy" id="1003181"/>
    <lineage>
        <taxon>Bacteria</taxon>
        <taxon>Pseudomonadati</taxon>
        <taxon>Pseudomonadota</taxon>
        <taxon>Gammaproteobacteria</taxon>
        <taxon>Thiotrichales</taxon>
        <taxon>Thiotrichaceae</taxon>
        <taxon>Thiomargarita</taxon>
    </lineage>
</organism>
<sequence length="117" mass="13913">MKSIVEIKTQIRQQPEYWQIPFMDFVDDFRRYKDISAIDTPYELDDEKMDALIAATIEYLCHEQGIEVPNWIFSIPACQHPWFVAGIENLKAIALVESPLEFRIRKIFVLENFLYRV</sequence>
<evidence type="ECO:0000313" key="1">
    <source>
        <dbReference type="EMBL" id="OAD19906.1"/>
    </source>
</evidence>
<proteinExistence type="predicted"/>
<accession>A0A176RW09</accession>
<reference evidence="1 2" key="1">
    <citation type="submission" date="2016-05" db="EMBL/GenBank/DDBJ databases">
        <title>Single-cell genome of chain-forming Candidatus Thiomargarita nelsonii and comparison to other large sulfur-oxidizing bacteria.</title>
        <authorList>
            <person name="Winkel M."/>
            <person name="Salman V."/>
            <person name="Woyke T."/>
            <person name="Schulz-Vogt H."/>
            <person name="Richter M."/>
            <person name="Flood B."/>
            <person name="Bailey J."/>
            <person name="Amann R."/>
            <person name="Mussmann M."/>
        </authorList>
    </citation>
    <scope>NUCLEOTIDE SEQUENCE [LARGE SCALE GENOMIC DNA]</scope>
    <source>
        <strain evidence="1 2">THI036</strain>
    </source>
</reference>
<name>A0A176RW09_9GAMM</name>
<comment type="caution">
    <text evidence="1">The sequence shown here is derived from an EMBL/GenBank/DDBJ whole genome shotgun (WGS) entry which is preliminary data.</text>
</comment>
<evidence type="ECO:0000313" key="2">
    <source>
        <dbReference type="Proteomes" id="UP000076962"/>
    </source>
</evidence>
<keyword evidence="2" id="KW-1185">Reference proteome</keyword>
<dbReference type="AlphaFoldDB" id="A0A176RW09"/>
<dbReference type="EMBL" id="LUTY01002618">
    <property type="protein sequence ID" value="OAD19906.1"/>
    <property type="molecule type" value="Genomic_DNA"/>
</dbReference>